<gene>
    <name evidence="2" type="ORF">EZS28_025409</name>
</gene>
<sequence>MAALSNVPTAALSNVPTAALSNVPTNIYRCPGFNVAFVFEEVEAFTASGTQWTEIVRAIDRSTVPPVYDLKAAAYLNKIPIEESNRFQGLPHSLLYRGFFSVRSNETILDLKKRVLKEIRHSSKARRWWRRHMGNPIPLYSRSTPQQTIINEQGNEELILKGHEDQNIGSADAIQDYTYEISDNSTNNLQSFGKKISNIILQPPRTNMQQQSLLNFEVKMNEIEDMIPRPEEPDLSDLESTSYIYSDYQEEVNETPHQIAKKKKKKRRFKRRNKTITNNNYYNPTLHDRRTPRIQPEDFTCYAYTDNAQIQPDNSYNAGQVVAHNKKKDNKMRKQMKEEINKEELKEDKK</sequence>
<name>A0A5J4V989_9EUKA</name>
<proteinExistence type="predicted"/>
<feature type="compositionally biased region" description="Basic residues" evidence="1">
    <location>
        <begin position="324"/>
        <end position="334"/>
    </location>
</feature>
<evidence type="ECO:0000256" key="1">
    <source>
        <dbReference type="SAM" id="MobiDB-lite"/>
    </source>
</evidence>
<feature type="region of interest" description="Disordered" evidence="1">
    <location>
        <begin position="324"/>
        <end position="350"/>
    </location>
</feature>
<comment type="caution">
    <text evidence="2">The sequence shown here is derived from an EMBL/GenBank/DDBJ whole genome shotgun (WGS) entry which is preliminary data.</text>
</comment>
<dbReference type="AlphaFoldDB" id="A0A5J4V989"/>
<evidence type="ECO:0000313" key="2">
    <source>
        <dbReference type="EMBL" id="KAA6379063.1"/>
    </source>
</evidence>
<reference evidence="2 3" key="1">
    <citation type="submission" date="2019-03" db="EMBL/GenBank/DDBJ databases">
        <title>Single cell metagenomics reveals metabolic interactions within the superorganism composed of flagellate Streblomastix strix and complex community of Bacteroidetes bacteria on its surface.</title>
        <authorList>
            <person name="Treitli S.C."/>
            <person name="Kolisko M."/>
            <person name="Husnik F."/>
            <person name="Keeling P."/>
            <person name="Hampl V."/>
        </authorList>
    </citation>
    <scope>NUCLEOTIDE SEQUENCE [LARGE SCALE GENOMIC DNA]</scope>
    <source>
        <strain evidence="2">ST1C</strain>
    </source>
</reference>
<protein>
    <submittedName>
        <fullName evidence="2">Uncharacterized protein</fullName>
    </submittedName>
</protein>
<accession>A0A5J4V989</accession>
<organism evidence="2 3">
    <name type="scientific">Streblomastix strix</name>
    <dbReference type="NCBI Taxonomy" id="222440"/>
    <lineage>
        <taxon>Eukaryota</taxon>
        <taxon>Metamonada</taxon>
        <taxon>Preaxostyla</taxon>
        <taxon>Oxymonadida</taxon>
        <taxon>Streblomastigidae</taxon>
        <taxon>Streblomastix</taxon>
    </lineage>
</organism>
<evidence type="ECO:0000313" key="3">
    <source>
        <dbReference type="Proteomes" id="UP000324800"/>
    </source>
</evidence>
<dbReference type="EMBL" id="SNRW01008733">
    <property type="protein sequence ID" value="KAA6379063.1"/>
    <property type="molecule type" value="Genomic_DNA"/>
</dbReference>
<dbReference type="Proteomes" id="UP000324800">
    <property type="component" value="Unassembled WGS sequence"/>
</dbReference>
<feature type="compositionally biased region" description="Basic and acidic residues" evidence="1">
    <location>
        <begin position="335"/>
        <end position="350"/>
    </location>
</feature>